<gene>
    <name evidence="3" type="ORF">KHLLAP_LOCUS10778</name>
</gene>
<dbReference type="EMBL" id="CAUWAG010000014">
    <property type="protein sequence ID" value="CAJ2510310.1"/>
    <property type="molecule type" value="Genomic_DNA"/>
</dbReference>
<keyword evidence="1" id="KW-0175">Coiled coil</keyword>
<evidence type="ECO:0000256" key="2">
    <source>
        <dbReference type="SAM" id="MobiDB-lite"/>
    </source>
</evidence>
<reference evidence="3" key="1">
    <citation type="submission" date="2023-10" db="EMBL/GenBank/DDBJ databases">
        <authorList>
            <person name="Hackl T."/>
        </authorList>
    </citation>
    <scope>NUCLEOTIDE SEQUENCE</scope>
</reference>
<dbReference type="AlphaFoldDB" id="A0AAI8YMR0"/>
<dbReference type="Proteomes" id="UP001295740">
    <property type="component" value="Unassembled WGS sequence"/>
</dbReference>
<protein>
    <submittedName>
        <fullName evidence="3">Uu.00g050130.m01.CDS01</fullName>
    </submittedName>
</protein>
<sequence length="363" mass="39956">MPRPKAYRLPHPLGDFWATTGAAEALRNLPASEADNDVSQLTGSAATTPSSSCPSGNGNDDAESDNNMDDAESDIGMMDTSQDSIDEDHDVQDNYSSGDESDSEKGRPLGELDSRETMRGKNRDALPTDSKMSDDSAHGNPDTGSRYDPMEITSSPNRTAAASSQILALEIDTSRTHKLEDMKRSIETELEALVQRRNAAQAENEAKEADMRAERQASGISKALWEEYEAFCEAIEPKFGSRGGWSMTCDGDHDGSYVDYDPHFDLFKDIRPRLTRPPTSDVRHGPAYRQHPVRSTLEMLIALPDRYKSSKGGWLSSTHTKMHGVPIPSSLDNGPLNLRTISRAFRPEDETRDLDERSFNGAA</sequence>
<feature type="coiled-coil region" evidence="1">
    <location>
        <begin position="176"/>
        <end position="217"/>
    </location>
</feature>
<name>A0AAI8YMR0_9PEZI</name>
<feature type="compositionally biased region" description="Acidic residues" evidence="2">
    <location>
        <begin position="60"/>
        <end position="73"/>
    </location>
</feature>
<evidence type="ECO:0000256" key="1">
    <source>
        <dbReference type="SAM" id="Coils"/>
    </source>
</evidence>
<evidence type="ECO:0000313" key="4">
    <source>
        <dbReference type="Proteomes" id="UP001295740"/>
    </source>
</evidence>
<evidence type="ECO:0000313" key="3">
    <source>
        <dbReference type="EMBL" id="CAJ2510310.1"/>
    </source>
</evidence>
<feature type="compositionally biased region" description="Basic and acidic residues" evidence="2">
    <location>
        <begin position="103"/>
        <end position="137"/>
    </location>
</feature>
<comment type="caution">
    <text evidence="3">The sequence shown here is derived from an EMBL/GenBank/DDBJ whole genome shotgun (WGS) entry which is preliminary data.</text>
</comment>
<feature type="compositionally biased region" description="Low complexity" evidence="2">
    <location>
        <begin position="43"/>
        <end position="56"/>
    </location>
</feature>
<feature type="compositionally biased region" description="Polar residues" evidence="2">
    <location>
        <begin position="152"/>
        <end position="161"/>
    </location>
</feature>
<proteinExistence type="predicted"/>
<feature type="region of interest" description="Disordered" evidence="2">
    <location>
        <begin position="28"/>
        <end position="161"/>
    </location>
</feature>
<organism evidence="3 4">
    <name type="scientific">Anthostomella pinea</name>
    <dbReference type="NCBI Taxonomy" id="933095"/>
    <lineage>
        <taxon>Eukaryota</taxon>
        <taxon>Fungi</taxon>
        <taxon>Dikarya</taxon>
        <taxon>Ascomycota</taxon>
        <taxon>Pezizomycotina</taxon>
        <taxon>Sordariomycetes</taxon>
        <taxon>Xylariomycetidae</taxon>
        <taxon>Xylariales</taxon>
        <taxon>Xylariaceae</taxon>
        <taxon>Anthostomella</taxon>
    </lineage>
</organism>
<keyword evidence="4" id="KW-1185">Reference proteome</keyword>
<accession>A0AAI8YMR0</accession>